<keyword evidence="2" id="KW-1003">Cell membrane</keyword>
<dbReference type="InterPro" id="IPR000715">
    <property type="entry name" value="Glycosyl_transferase_4"/>
</dbReference>
<feature type="transmembrane region" description="Helical" evidence="7">
    <location>
        <begin position="223"/>
        <end position="254"/>
    </location>
</feature>
<dbReference type="EMBL" id="MFQZ01000002">
    <property type="protein sequence ID" value="OGH88465.1"/>
    <property type="molecule type" value="Genomic_DNA"/>
</dbReference>
<keyword evidence="6 7" id="KW-0472">Membrane</keyword>
<proteinExistence type="predicted"/>
<dbReference type="Proteomes" id="UP000177907">
    <property type="component" value="Unassembled WGS sequence"/>
</dbReference>
<feature type="transmembrane region" description="Helical" evidence="7">
    <location>
        <begin position="105"/>
        <end position="122"/>
    </location>
</feature>
<dbReference type="GO" id="GO:0044038">
    <property type="term" value="P:cell wall macromolecule biosynthetic process"/>
    <property type="evidence" value="ECO:0007669"/>
    <property type="project" value="TreeGrafter"/>
</dbReference>
<gene>
    <name evidence="8" type="ORF">A3J93_04345</name>
</gene>
<dbReference type="PANTHER" id="PTHR22926">
    <property type="entry name" value="PHOSPHO-N-ACETYLMURAMOYL-PENTAPEPTIDE-TRANSFERASE"/>
    <property type="match status" value="1"/>
</dbReference>
<dbReference type="GO" id="GO:0005886">
    <property type="term" value="C:plasma membrane"/>
    <property type="evidence" value="ECO:0007669"/>
    <property type="project" value="UniProtKB-SubCell"/>
</dbReference>
<dbReference type="STRING" id="1798704.A3J93_04345"/>
<feature type="transmembrane region" description="Helical" evidence="7">
    <location>
        <begin position="290"/>
        <end position="308"/>
    </location>
</feature>
<feature type="transmembrane region" description="Helical" evidence="7">
    <location>
        <begin position="161"/>
        <end position="180"/>
    </location>
</feature>
<protein>
    <recommendedName>
        <fullName evidence="10">Undecaprenyl-phosphate alpha-N-acetylglucosaminyl 1-phosphate transferase</fullName>
    </recommendedName>
</protein>
<dbReference type="PANTHER" id="PTHR22926:SF3">
    <property type="entry name" value="UNDECAPRENYL-PHOSPHATE ALPHA-N-ACETYLGLUCOSAMINYL 1-PHOSPHATE TRANSFERASE"/>
    <property type="match status" value="1"/>
</dbReference>
<keyword evidence="4 7" id="KW-0812">Transmembrane</keyword>
<name>A0A1F6NX22_9BACT</name>
<evidence type="ECO:0000313" key="8">
    <source>
        <dbReference type="EMBL" id="OGH88465.1"/>
    </source>
</evidence>
<feature type="transmembrane region" description="Helical" evidence="7">
    <location>
        <begin position="129"/>
        <end position="149"/>
    </location>
</feature>
<feature type="transmembrane region" description="Helical" evidence="7">
    <location>
        <begin position="192"/>
        <end position="211"/>
    </location>
</feature>
<dbReference type="GO" id="GO:0016780">
    <property type="term" value="F:phosphotransferase activity, for other substituted phosphate groups"/>
    <property type="evidence" value="ECO:0007669"/>
    <property type="project" value="InterPro"/>
</dbReference>
<dbReference type="GO" id="GO:0071555">
    <property type="term" value="P:cell wall organization"/>
    <property type="evidence" value="ECO:0007669"/>
    <property type="project" value="TreeGrafter"/>
</dbReference>
<keyword evidence="5 7" id="KW-1133">Transmembrane helix</keyword>
<evidence type="ECO:0000256" key="2">
    <source>
        <dbReference type="ARBA" id="ARBA00022475"/>
    </source>
</evidence>
<dbReference type="AlphaFoldDB" id="A0A1F6NX22"/>
<evidence type="ECO:0000256" key="7">
    <source>
        <dbReference type="SAM" id="Phobius"/>
    </source>
</evidence>
<feature type="transmembrane region" description="Helical" evidence="7">
    <location>
        <begin position="42"/>
        <end position="62"/>
    </location>
</feature>
<organism evidence="8 9">
    <name type="scientific">Candidatus Magasanikbacteria bacterium RIFOXYC2_FULL_42_28</name>
    <dbReference type="NCBI Taxonomy" id="1798704"/>
    <lineage>
        <taxon>Bacteria</taxon>
        <taxon>Candidatus Magasanikiibacteriota</taxon>
    </lineage>
</organism>
<evidence type="ECO:0000256" key="5">
    <source>
        <dbReference type="ARBA" id="ARBA00022989"/>
    </source>
</evidence>
<reference evidence="8 9" key="1">
    <citation type="journal article" date="2016" name="Nat. Commun.">
        <title>Thousands of microbial genomes shed light on interconnected biogeochemical processes in an aquifer system.</title>
        <authorList>
            <person name="Anantharaman K."/>
            <person name="Brown C.T."/>
            <person name="Hug L.A."/>
            <person name="Sharon I."/>
            <person name="Castelle C.J."/>
            <person name="Probst A.J."/>
            <person name="Thomas B.C."/>
            <person name="Singh A."/>
            <person name="Wilkins M.J."/>
            <person name="Karaoz U."/>
            <person name="Brodie E.L."/>
            <person name="Williams K.H."/>
            <person name="Hubbard S.S."/>
            <person name="Banfield J.F."/>
        </authorList>
    </citation>
    <scope>NUCLEOTIDE SEQUENCE [LARGE SCALE GENOMIC DNA]</scope>
</reference>
<evidence type="ECO:0000256" key="3">
    <source>
        <dbReference type="ARBA" id="ARBA00022679"/>
    </source>
</evidence>
<dbReference type="GO" id="GO:0009103">
    <property type="term" value="P:lipopolysaccharide biosynthetic process"/>
    <property type="evidence" value="ECO:0007669"/>
    <property type="project" value="TreeGrafter"/>
</dbReference>
<evidence type="ECO:0000256" key="1">
    <source>
        <dbReference type="ARBA" id="ARBA00004651"/>
    </source>
</evidence>
<evidence type="ECO:0000313" key="9">
    <source>
        <dbReference type="Proteomes" id="UP000177907"/>
    </source>
</evidence>
<comment type="caution">
    <text evidence="8">The sequence shown here is derived from an EMBL/GenBank/DDBJ whole genome shotgun (WGS) entry which is preliminary data.</text>
</comment>
<feature type="transmembrane region" description="Helical" evidence="7">
    <location>
        <begin position="74"/>
        <end position="93"/>
    </location>
</feature>
<evidence type="ECO:0000256" key="4">
    <source>
        <dbReference type="ARBA" id="ARBA00022692"/>
    </source>
</evidence>
<sequence>MYFFLVSLALSALFTFGAIKLFTTIKLFDIPDGGRKLHSRPVPLGGGIAIFLAFWLVVGYIINFTNLFGKNLHPVDLVGVFFGSLVLLIVGLFDDKQRLSPVARLTAIALACFLAIGGGVGIDKITNPLGGVIGLSGLGASALVFVWIFGMTSTVKILDGLDGLAAGITAIGALVIYGVASGERWHQPDMALLALIFVGAILGFLIFNFQPAKIFLGEGGGMFLGYILGILAVISGGKIATALLVMAVPILDLIRVIIVRVRRHQSIFQGDREHIYYWLADKFKISERTIVLMLYVVAAGFGSLAWFLQSVGKLVALLFAIALMGVVALAIGRGDNNVKFPISNVKSNPKS</sequence>
<comment type="subcellular location">
    <subcellularLocation>
        <location evidence="1">Cell membrane</location>
        <topology evidence="1">Multi-pass membrane protein</topology>
    </subcellularLocation>
</comment>
<evidence type="ECO:0000256" key="6">
    <source>
        <dbReference type="ARBA" id="ARBA00023136"/>
    </source>
</evidence>
<accession>A0A1F6NX22</accession>
<keyword evidence="3" id="KW-0808">Transferase</keyword>
<dbReference type="CDD" id="cd06853">
    <property type="entry name" value="GT_WecA_like"/>
    <property type="match status" value="1"/>
</dbReference>
<feature type="transmembrane region" description="Helical" evidence="7">
    <location>
        <begin position="314"/>
        <end position="332"/>
    </location>
</feature>
<evidence type="ECO:0008006" key="10">
    <source>
        <dbReference type="Google" id="ProtNLM"/>
    </source>
</evidence>
<dbReference type="Pfam" id="PF00953">
    <property type="entry name" value="Glycos_transf_4"/>
    <property type="match status" value="1"/>
</dbReference>